<dbReference type="AlphaFoldDB" id="C6RCU8"/>
<name>C6RCU8_9BACT</name>
<dbReference type="eggNOG" id="ENOG5030XJS">
    <property type="taxonomic scope" value="Bacteria"/>
</dbReference>
<keyword evidence="1" id="KW-1133">Transmembrane helix</keyword>
<organism evidence="2 3">
    <name type="scientific">Campylobacter showae RM3277</name>
    <dbReference type="NCBI Taxonomy" id="553219"/>
    <lineage>
        <taxon>Bacteria</taxon>
        <taxon>Pseudomonadati</taxon>
        <taxon>Campylobacterota</taxon>
        <taxon>Epsilonproteobacteria</taxon>
        <taxon>Campylobacterales</taxon>
        <taxon>Campylobacteraceae</taxon>
        <taxon>Campylobacter</taxon>
    </lineage>
</organism>
<accession>C6RCU8</accession>
<evidence type="ECO:0000313" key="2">
    <source>
        <dbReference type="EMBL" id="EET80806.1"/>
    </source>
</evidence>
<reference evidence="2 3" key="1">
    <citation type="submission" date="2009-07" db="EMBL/GenBank/DDBJ databases">
        <authorList>
            <person name="Madupu R."/>
            <person name="Sebastian Y."/>
            <person name="Durkin A.S."/>
            <person name="Torralba M."/>
            <person name="Methe B."/>
            <person name="Sutton G.G."/>
            <person name="Strausberg R.L."/>
            <person name="Nelson K.E."/>
        </authorList>
    </citation>
    <scope>NUCLEOTIDE SEQUENCE [LARGE SCALE GENOMIC DNA]</scope>
    <source>
        <strain evidence="2 3">RM3277</strain>
    </source>
</reference>
<proteinExistence type="predicted"/>
<keyword evidence="1" id="KW-0472">Membrane</keyword>
<keyword evidence="3" id="KW-1185">Reference proteome</keyword>
<keyword evidence="1" id="KW-0812">Transmembrane</keyword>
<dbReference type="Proteomes" id="UP000003107">
    <property type="component" value="Unassembled WGS sequence"/>
</dbReference>
<evidence type="ECO:0000256" key="1">
    <source>
        <dbReference type="SAM" id="Phobius"/>
    </source>
</evidence>
<dbReference type="EMBL" id="ACVQ01000003">
    <property type="protein sequence ID" value="EET80806.1"/>
    <property type="molecule type" value="Genomic_DNA"/>
</dbReference>
<feature type="transmembrane region" description="Helical" evidence="1">
    <location>
        <begin position="52"/>
        <end position="67"/>
    </location>
</feature>
<evidence type="ECO:0000313" key="3">
    <source>
        <dbReference type="Proteomes" id="UP000003107"/>
    </source>
</evidence>
<gene>
    <name evidence="2" type="ORF">CAMSH0001_1534</name>
</gene>
<sequence>MRLYRAAFDILLLCKLACRFTLNLSASISVFRNFSSVNFDKISKIRSKRKKMKFLFILFCILSLLFGEERERLGKELNGLLGLDWRWSGSCENEILLRAKMTEFLKLGGDYALKFLQNTKGEKPHIAVSDDGKFRAYSVFTGGGSMASFYNVYQFADGKRNYVADFFDEYMKECDRGGECACLSWFSLGAPYANKIYKVKDGLYLVYSIATASSKLAEGVVKAFRIETDGIKQAKIFVYDDGSIKSYYGVGFDYFSVVDGSDDIQEKWYNDKVIVYKNGVLKVLKAVYADKYPDGKLTSQYESFKFDGEKFLIKQ</sequence>
<dbReference type="STRING" id="553219.CAMSH0001_1534"/>
<comment type="caution">
    <text evidence="2">The sequence shown here is derived from an EMBL/GenBank/DDBJ whole genome shotgun (WGS) entry which is preliminary data.</text>
</comment>
<protein>
    <submittedName>
        <fullName evidence="2">Uncharacterized protein</fullName>
    </submittedName>
</protein>